<keyword evidence="9" id="KW-1185">Reference proteome</keyword>
<dbReference type="GO" id="GO:0008235">
    <property type="term" value="F:metalloexopeptidase activity"/>
    <property type="evidence" value="ECO:0007669"/>
    <property type="project" value="InterPro"/>
</dbReference>
<keyword evidence="3" id="KW-0479">Metal-binding</keyword>
<organism evidence="8 9">
    <name type="scientific">Reichenbachiella faecimaris</name>
    <dbReference type="NCBI Taxonomy" id="692418"/>
    <lineage>
        <taxon>Bacteria</taxon>
        <taxon>Pseudomonadati</taxon>
        <taxon>Bacteroidota</taxon>
        <taxon>Cytophagia</taxon>
        <taxon>Cytophagales</taxon>
        <taxon>Reichenbachiellaceae</taxon>
        <taxon>Reichenbachiella</taxon>
    </lineage>
</organism>
<evidence type="ECO:0000256" key="6">
    <source>
        <dbReference type="ARBA" id="ARBA00022833"/>
    </source>
</evidence>
<evidence type="ECO:0000256" key="4">
    <source>
        <dbReference type="ARBA" id="ARBA00022729"/>
    </source>
</evidence>
<sequence length="503" mass="56250">MRKILLGLLTLGALNIQAQKSELAVKYGNSITEAGLMDQLNILASDALEGRETGERGQKMAAALLSDHFQKLGLKAPVKQGDQMSYYQNVPLISTKIRKADLIIGKNKYEVFDKIIFVGSGVTNGEVSADVVFVGDGAEERYEGLDVQGKVVLMITPNSYQKAVRLSRIAAEKGAKLALAVRTEKDEILEELISSYRGYYESGRMTVDTGIEEPKFVGLYFVAPSLMKDLTGKTYEKLVEIKDAGSVSDLKKVKAKPVSFDVAKDIKRINSENVMGYLEGSDLKDELVVVTSHYDHLGRRGDKIFNGADDDGSGTAGVMEMAEAFATAKADGNGPRRSMLFLAFTGEEKGLLGSEYYADHPVFALENTVTNLNMDMIGRNDNENYKGKDYVCLVGSDKLSTQLHEISEQANATYTNLELNYVYNDENHPEQIYYRSDHWNFAKNRIPVIFYTTGSHDDYHQETDTVEKIERDVYLKRTRLVFYTAWELVNRDKRPALDEQMEN</sequence>
<protein>
    <submittedName>
        <fullName evidence="8">Peptidase family M28</fullName>
    </submittedName>
</protein>
<dbReference type="InterPro" id="IPR045175">
    <property type="entry name" value="M28_fam"/>
</dbReference>
<keyword evidence="6" id="KW-0862">Zinc</keyword>
<gene>
    <name evidence="8" type="ORF">SAMN04488029_0964</name>
</gene>
<keyword evidence="5" id="KW-0378">Hydrolase</keyword>
<evidence type="ECO:0000256" key="5">
    <source>
        <dbReference type="ARBA" id="ARBA00022801"/>
    </source>
</evidence>
<accession>A0A1W2G7Y1</accession>
<evidence type="ECO:0000256" key="3">
    <source>
        <dbReference type="ARBA" id="ARBA00022723"/>
    </source>
</evidence>
<dbReference type="Gene3D" id="3.50.30.30">
    <property type="match status" value="1"/>
</dbReference>
<evidence type="ECO:0000256" key="2">
    <source>
        <dbReference type="ARBA" id="ARBA00022670"/>
    </source>
</evidence>
<proteinExistence type="predicted"/>
<reference evidence="8 9" key="1">
    <citation type="submission" date="2017-04" db="EMBL/GenBank/DDBJ databases">
        <authorList>
            <person name="Afonso C.L."/>
            <person name="Miller P.J."/>
            <person name="Scott M.A."/>
            <person name="Spackman E."/>
            <person name="Goraichik I."/>
            <person name="Dimitrov K.M."/>
            <person name="Suarez D.L."/>
            <person name="Swayne D.E."/>
        </authorList>
    </citation>
    <scope>NUCLEOTIDE SEQUENCE [LARGE SCALE GENOMIC DNA]</scope>
    <source>
        <strain evidence="8 9">DSM 26133</strain>
    </source>
</reference>
<dbReference type="SUPFAM" id="SSF52025">
    <property type="entry name" value="PA domain"/>
    <property type="match status" value="1"/>
</dbReference>
<dbReference type="Pfam" id="PF04389">
    <property type="entry name" value="Peptidase_M28"/>
    <property type="match status" value="1"/>
</dbReference>
<keyword evidence="2" id="KW-0645">Protease</keyword>
<evidence type="ECO:0000256" key="1">
    <source>
        <dbReference type="ARBA" id="ARBA00022438"/>
    </source>
</evidence>
<dbReference type="OrthoDB" id="1521787at2"/>
<dbReference type="InterPro" id="IPR007484">
    <property type="entry name" value="Peptidase_M28"/>
</dbReference>
<dbReference type="GO" id="GO:0006508">
    <property type="term" value="P:proteolysis"/>
    <property type="evidence" value="ECO:0007669"/>
    <property type="project" value="UniProtKB-KW"/>
</dbReference>
<dbReference type="RefSeq" id="WP_084371268.1">
    <property type="nucleotide sequence ID" value="NZ_FWYF01000001.1"/>
</dbReference>
<dbReference type="AlphaFoldDB" id="A0A1W2G7Y1"/>
<dbReference type="PANTHER" id="PTHR12147:SF56">
    <property type="entry name" value="AMINOPEPTIDASE YDR415C-RELATED"/>
    <property type="match status" value="1"/>
</dbReference>
<evidence type="ECO:0000313" key="8">
    <source>
        <dbReference type="EMBL" id="SMD32614.1"/>
    </source>
</evidence>
<evidence type="ECO:0000313" key="9">
    <source>
        <dbReference type="Proteomes" id="UP000192472"/>
    </source>
</evidence>
<keyword evidence="1" id="KW-0031">Aminopeptidase</keyword>
<dbReference type="PANTHER" id="PTHR12147">
    <property type="entry name" value="METALLOPEPTIDASE M28 FAMILY MEMBER"/>
    <property type="match status" value="1"/>
</dbReference>
<dbReference type="Gene3D" id="3.40.630.10">
    <property type="entry name" value="Zn peptidases"/>
    <property type="match status" value="1"/>
</dbReference>
<dbReference type="GO" id="GO:0004177">
    <property type="term" value="F:aminopeptidase activity"/>
    <property type="evidence" value="ECO:0007669"/>
    <property type="project" value="UniProtKB-KW"/>
</dbReference>
<dbReference type="EMBL" id="FWYF01000001">
    <property type="protein sequence ID" value="SMD32614.1"/>
    <property type="molecule type" value="Genomic_DNA"/>
</dbReference>
<keyword evidence="4" id="KW-0732">Signal</keyword>
<dbReference type="STRING" id="692418.SAMN04488029_0964"/>
<dbReference type="InterPro" id="IPR046450">
    <property type="entry name" value="PA_dom_sf"/>
</dbReference>
<dbReference type="GO" id="GO:0046872">
    <property type="term" value="F:metal ion binding"/>
    <property type="evidence" value="ECO:0007669"/>
    <property type="project" value="UniProtKB-KW"/>
</dbReference>
<dbReference type="SUPFAM" id="SSF53187">
    <property type="entry name" value="Zn-dependent exopeptidases"/>
    <property type="match status" value="1"/>
</dbReference>
<evidence type="ECO:0000259" key="7">
    <source>
        <dbReference type="Pfam" id="PF04389"/>
    </source>
</evidence>
<dbReference type="Proteomes" id="UP000192472">
    <property type="component" value="Unassembled WGS sequence"/>
</dbReference>
<feature type="domain" description="Peptidase M28" evidence="7">
    <location>
        <begin position="273"/>
        <end position="483"/>
    </location>
</feature>
<name>A0A1W2G7Y1_REIFA</name>